<keyword evidence="2" id="KW-0812">Transmembrane</keyword>
<sequence length="72" mass="8086">MIGGFFFLASIIAIFVVLNWFKENDGRPENEPTTGLLAMPLPEAEKPKASRRWTREDAMRKAGSASRPNRGH</sequence>
<evidence type="ECO:0000256" key="1">
    <source>
        <dbReference type="SAM" id="MobiDB-lite"/>
    </source>
</evidence>
<feature type="region of interest" description="Disordered" evidence="1">
    <location>
        <begin position="43"/>
        <end position="72"/>
    </location>
</feature>
<keyword evidence="2" id="KW-1133">Transmembrane helix</keyword>
<dbReference type="EMBL" id="BAAADD010000004">
    <property type="protein sequence ID" value="GAA0570007.1"/>
    <property type="molecule type" value="Genomic_DNA"/>
</dbReference>
<reference evidence="3 4" key="1">
    <citation type="journal article" date="2019" name="Int. J. Syst. Evol. Microbiol.">
        <title>The Global Catalogue of Microorganisms (GCM) 10K type strain sequencing project: providing services to taxonomists for standard genome sequencing and annotation.</title>
        <authorList>
            <consortium name="The Broad Institute Genomics Platform"/>
            <consortium name="The Broad Institute Genome Sequencing Center for Infectious Disease"/>
            <person name="Wu L."/>
            <person name="Ma J."/>
        </authorList>
    </citation>
    <scope>NUCLEOTIDE SEQUENCE [LARGE SCALE GENOMIC DNA]</scope>
    <source>
        <strain evidence="3 4">JCM 15089</strain>
    </source>
</reference>
<feature type="compositionally biased region" description="Basic and acidic residues" evidence="1">
    <location>
        <begin position="43"/>
        <end position="60"/>
    </location>
</feature>
<gene>
    <name evidence="3" type="ORF">GCM10008942_18480</name>
</gene>
<proteinExistence type="predicted"/>
<evidence type="ECO:0000256" key="2">
    <source>
        <dbReference type="SAM" id="Phobius"/>
    </source>
</evidence>
<keyword evidence="2" id="KW-0472">Membrane</keyword>
<organism evidence="3 4">
    <name type="scientific">Rhizomicrobium electricum</name>
    <dbReference type="NCBI Taxonomy" id="480070"/>
    <lineage>
        <taxon>Bacteria</taxon>
        <taxon>Pseudomonadati</taxon>
        <taxon>Pseudomonadota</taxon>
        <taxon>Alphaproteobacteria</taxon>
        <taxon>Micropepsales</taxon>
        <taxon>Micropepsaceae</taxon>
        <taxon>Rhizomicrobium</taxon>
    </lineage>
</organism>
<feature type="transmembrane region" description="Helical" evidence="2">
    <location>
        <begin position="6"/>
        <end position="21"/>
    </location>
</feature>
<evidence type="ECO:0000313" key="4">
    <source>
        <dbReference type="Proteomes" id="UP001499951"/>
    </source>
</evidence>
<evidence type="ECO:0000313" key="3">
    <source>
        <dbReference type="EMBL" id="GAA0570007.1"/>
    </source>
</evidence>
<protein>
    <submittedName>
        <fullName evidence="3">Uncharacterized protein</fullName>
    </submittedName>
</protein>
<dbReference type="Proteomes" id="UP001499951">
    <property type="component" value="Unassembled WGS sequence"/>
</dbReference>
<keyword evidence="4" id="KW-1185">Reference proteome</keyword>
<accession>A0ABN1EMV9</accession>
<comment type="caution">
    <text evidence="3">The sequence shown here is derived from an EMBL/GenBank/DDBJ whole genome shotgun (WGS) entry which is preliminary data.</text>
</comment>
<name>A0ABN1EMV9_9PROT</name>
<dbReference type="RefSeq" id="WP_166929479.1">
    <property type="nucleotide sequence ID" value="NZ_BAAADD010000004.1"/>
</dbReference>